<gene>
    <name evidence="2" type="primary">serA</name>
    <name evidence="2" type="ORF">E2C01_079543</name>
</gene>
<dbReference type="Proteomes" id="UP000324222">
    <property type="component" value="Unassembled WGS sequence"/>
</dbReference>
<dbReference type="EMBL" id="VSRR010066453">
    <property type="protein sequence ID" value="MPC84793.1"/>
    <property type="molecule type" value="Genomic_DNA"/>
</dbReference>
<dbReference type="OrthoDB" id="1621027at2759"/>
<dbReference type="GO" id="GO:0016616">
    <property type="term" value="F:oxidoreductase activity, acting on the CH-OH group of donors, NAD or NADP as acceptor"/>
    <property type="evidence" value="ECO:0007669"/>
    <property type="project" value="InterPro"/>
</dbReference>
<protein>
    <submittedName>
        <fullName evidence="2">D-3-phosphoglycerate dehydrogenase</fullName>
    </submittedName>
</protein>
<reference evidence="2 3" key="1">
    <citation type="submission" date="2019-05" db="EMBL/GenBank/DDBJ databases">
        <title>Another draft genome of Portunus trituberculatus and its Hox gene families provides insights of decapod evolution.</title>
        <authorList>
            <person name="Jeong J.-H."/>
            <person name="Song I."/>
            <person name="Kim S."/>
            <person name="Choi T."/>
            <person name="Kim D."/>
            <person name="Ryu S."/>
            <person name="Kim W."/>
        </authorList>
    </citation>
    <scope>NUCLEOTIDE SEQUENCE [LARGE SCALE GENOMIC DNA]</scope>
    <source>
        <tissue evidence="2">Muscle</tissue>
    </source>
</reference>
<keyword evidence="3" id="KW-1185">Reference proteome</keyword>
<dbReference type="PANTHER" id="PTHR42938:SF22">
    <property type="entry name" value="D-3-PHOSPHOGLYCERATE DEHYDROGENASE"/>
    <property type="match status" value="1"/>
</dbReference>
<dbReference type="Gene3D" id="3.40.50.720">
    <property type="entry name" value="NAD(P)-binding Rossmann-like Domain"/>
    <property type="match status" value="1"/>
</dbReference>
<dbReference type="AlphaFoldDB" id="A0A5B7IQW4"/>
<feature type="domain" description="D-isomer specific 2-hydroxyacid dehydrogenase catalytic" evidence="1">
    <location>
        <begin position="7"/>
        <end position="62"/>
    </location>
</feature>
<accession>A0A5B7IQW4</accession>
<proteinExistence type="predicted"/>
<dbReference type="InterPro" id="IPR006139">
    <property type="entry name" value="D-isomer_2_OHA_DH_cat_dom"/>
</dbReference>
<dbReference type="Pfam" id="PF00389">
    <property type="entry name" value="2-Hacid_dh"/>
    <property type="match status" value="1"/>
</dbReference>
<dbReference type="PANTHER" id="PTHR42938">
    <property type="entry name" value="FORMATE DEHYDROGENASE 1"/>
    <property type="match status" value="1"/>
</dbReference>
<evidence type="ECO:0000313" key="3">
    <source>
        <dbReference type="Proteomes" id="UP000324222"/>
    </source>
</evidence>
<dbReference type="SUPFAM" id="SSF52283">
    <property type="entry name" value="Formate/glycerate dehydrogenase catalytic domain-like"/>
    <property type="match status" value="1"/>
</dbReference>
<sequence>MEVSVQLYYEHDAVVVRSATRITDEVLAGGGRLRVIGRAGTGVDNIDVKAATRKGVLVMNSQVGLNGSCTQAGFSDRLATRWEAARTPMLQST</sequence>
<dbReference type="GO" id="GO:0051287">
    <property type="term" value="F:NAD binding"/>
    <property type="evidence" value="ECO:0007669"/>
    <property type="project" value="InterPro"/>
</dbReference>
<organism evidence="2 3">
    <name type="scientific">Portunus trituberculatus</name>
    <name type="common">Swimming crab</name>
    <name type="synonym">Neptunus trituberculatus</name>
    <dbReference type="NCBI Taxonomy" id="210409"/>
    <lineage>
        <taxon>Eukaryota</taxon>
        <taxon>Metazoa</taxon>
        <taxon>Ecdysozoa</taxon>
        <taxon>Arthropoda</taxon>
        <taxon>Crustacea</taxon>
        <taxon>Multicrustacea</taxon>
        <taxon>Malacostraca</taxon>
        <taxon>Eumalacostraca</taxon>
        <taxon>Eucarida</taxon>
        <taxon>Decapoda</taxon>
        <taxon>Pleocyemata</taxon>
        <taxon>Brachyura</taxon>
        <taxon>Eubrachyura</taxon>
        <taxon>Portunoidea</taxon>
        <taxon>Portunidae</taxon>
        <taxon>Portuninae</taxon>
        <taxon>Portunus</taxon>
    </lineage>
</organism>
<evidence type="ECO:0000313" key="2">
    <source>
        <dbReference type="EMBL" id="MPC84793.1"/>
    </source>
</evidence>
<comment type="caution">
    <text evidence="2">The sequence shown here is derived from an EMBL/GenBank/DDBJ whole genome shotgun (WGS) entry which is preliminary data.</text>
</comment>
<evidence type="ECO:0000259" key="1">
    <source>
        <dbReference type="Pfam" id="PF00389"/>
    </source>
</evidence>
<name>A0A5B7IQW4_PORTR</name>